<name>A0A9J6FY71_HAELO</name>
<dbReference type="EMBL" id="JABSTR010000004">
    <property type="protein sequence ID" value="KAH9367281.1"/>
    <property type="molecule type" value="Genomic_DNA"/>
</dbReference>
<protein>
    <submittedName>
        <fullName evidence="1">Uncharacterized protein</fullName>
    </submittedName>
</protein>
<organism evidence="1 2">
    <name type="scientific">Haemaphysalis longicornis</name>
    <name type="common">Bush tick</name>
    <dbReference type="NCBI Taxonomy" id="44386"/>
    <lineage>
        <taxon>Eukaryota</taxon>
        <taxon>Metazoa</taxon>
        <taxon>Ecdysozoa</taxon>
        <taxon>Arthropoda</taxon>
        <taxon>Chelicerata</taxon>
        <taxon>Arachnida</taxon>
        <taxon>Acari</taxon>
        <taxon>Parasitiformes</taxon>
        <taxon>Ixodida</taxon>
        <taxon>Ixodoidea</taxon>
        <taxon>Ixodidae</taxon>
        <taxon>Haemaphysalinae</taxon>
        <taxon>Haemaphysalis</taxon>
    </lineage>
</organism>
<evidence type="ECO:0000313" key="1">
    <source>
        <dbReference type="EMBL" id="KAH9367281.1"/>
    </source>
</evidence>
<dbReference type="VEuPathDB" id="VectorBase:HLOH_044179"/>
<sequence>MIVQPEHEEADLIPNQDLVRLIKHTSECAPVRKRQEIMERDEYYNLMRMTNAEQHEILREIIHPAEDTISTSKFVLRLPMDLYNRQSNTGNNTTYNAFIICASTGKATVVVGGTTVHATLELSRKTTGRNKDEGLSASELNTFRVAFRYVNFVIIDEDYFDREHIFQGQNVRYYIVRDYIVRILASTIDSRP</sequence>
<comment type="caution">
    <text evidence="1">The sequence shown here is derived from an EMBL/GenBank/DDBJ whole genome shotgun (WGS) entry which is preliminary data.</text>
</comment>
<dbReference type="Proteomes" id="UP000821853">
    <property type="component" value="Chromosome 2"/>
</dbReference>
<keyword evidence="2" id="KW-1185">Reference proteome</keyword>
<reference evidence="1 2" key="1">
    <citation type="journal article" date="2020" name="Cell">
        <title>Large-Scale Comparative Analyses of Tick Genomes Elucidate Their Genetic Diversity and Vector Capacities.</title>
        <authorList>
            <consortium name="Tick Genome and Microbiome Consortium (TIGMIC)"/>
            <person name="Jia N."/>
            <person name="Wang J."/>
            <person name="Shi W."/>
            <person name="Du L."/>
            <person name="Sun Y."/>
            <person name="Zhan W."/>
            <person name="Jiang J.F."/>
            <person name="Wang Q."/>
            <person name="Zhang B."/>
            <person name="Ji P."/>
            <person name="Bell-Sakyi L."/>
            <person name="Cui X.M."/>
            <person name="Yuan T.T."/>
            <person name="Jiang B.G."/>
            <person name="Yang W.F."/>
            <person name="Lam T.T."/>
            <person name="Chang Q.C."/>
            <person name="Ding S.J."/>
            <person name="Wang X.J."/>
            <person name="Zhu J.G."/>
            <person name="Ruan X.D."/>
            <person name="Zhao L."/>
            <person name="Wei J.T."/>
            <person name="Ye R.Z."/>
            <person name="Que T.C."/>
            <person name="Du C.H."/>
            <person name="Zhou Y.H."/>
            <person name="Cheng J.X."/>
            <person name="Dai P.F."/>
            <person name="Guo W.B."/>
            <person name="Han X.H."/>
            <person name="Huang E.J."/>
            <person name="Li L.F."/>
            <person name="Wei W."/>
            <person name="Gao Y.C."/>
            <person name="Liu J.Z."/>
            <person name="Shao H.Z."/>
            <person name="Wang X."/>
            <person name="Wang C.C."/>
            <person name="Yang T.C."/>
            <person name="Huo Q.B."/>
            <person name="Li W."/>
            <person name="Chen H.Y."/>
            <person name="Chen S.E."/>
            <person name="Zhou L.G."/>
            <person name="Ni X.B."/>
            <person name="Tian J.H."/>
            <person name="Sheng Y."/>
            <person name="Liu T."/>
            <person name="Pan Y.S."/>
            <person name="Xia L.Y."/>
            <person name="Li J."/>
            <person name="Zhao F."/>
            <person name="Cao W.C."/>
        </authorList>
    </citation>
    <scope>NUCLEOTIDE SEQUENCE [LARGE SCALE GENOMIC DNA]</scope>
    <source>
        <strain evidence="1">HaeL-2018</strain>
    </source>
</reference>
<gene>
    <name evidence="1" type="ORF">HPB48_004418</name>
</gene>
<accession>A0A9J6FY71</accession>
<dbReference type="AlphaFoldDB" id="A0A9J6FY71"/>
<dbReference type="OrthoDB" id="6508477at2759"/>
<proteinExistence type="predicted"/>
<evidence type="ECO:0000313" key="2">
    <source>
        <dbReference type="Proteomes" id="UP000821853"/>
    </source>
</evidence>